<comment type="caution">
    <text evidence="7">The sequence shown here is derived from an EMBL/GenBank/DDBJ whole genome shotgun (WGS) entry which is preliminary data.</text>
</comment>
<evidence type="ECO:0000313" key="7">
    <source>
        <dbReference type="EMBL" id="KAJ2850981.1"/>
    </source>
</evidence>
<dbReference type="GO" id="GO:0003677">
    <property type="term" value="F:DNA binding"/>
    <property type="evidence" value="ECO:0007669"/>
    <property type="project" value="UniProtKB-KW"/>
</dbReference>
<reference evidence="7" key="1">
    <citation type="submission" date="2022-07" db="EMBL/GenBank/DDBJ databases">
        <title>Phylogenomic reconstructions and comparative analyses of Kickxellomycotina fungi.</title>
        <authorList>
            <person name="Reynolds N.K."/>
            <person name="Stajich J.E."/>
            <person name="Barry K."/>
            <person name="Grigoriev I.V."/>
            <person name="Crous P."/>
            <person name="Smith M.E."/>
        </authorList>
    </citation>
    <scope>NUCLEOTIDE SEQUENCE</scope>
    <source>
        <strain evidence="7">NRRL 1566</strain>
    </source>
</reference>
<dbReference type="InterPro" id="IPR018607">
    <property type="entry name" value="Ctf8"/>
</dbReference>
<evidence type="ECO:0000313" key="8">
    <source>
        <dbReference type="Proteomes" id="UP001139887"/>
    </source>
</evidence>
<proteinExistence type="inferred from homology"/>
<gene>
    <name evidence="7" type="ORF">IWW36_001505</name>
</gene>
<dbReference type="Proteomes" id="UP001139887">
    <property type="component" value="Unassembled WGS sequence"/>
</dbReference>
<comment type="similarity">
    <text evidence="6">Belongs to the CTF8 family.</text>
</comment>
<name>A0A9W8I8Z8_9FUNG</name>
<dbReference type="EMBL" id="JANBUW010000020">
    <property type="protein sequence ID" value="KAJ2850981.1"/>
    <property type="molecule type" value="Genomic_DNA"/>
</dbReference>
<evidence type="ECO:0008006" key="9">
    <source>
        <dbReference type="Google" id="ProtNLM"/>
    </source>
</evidence>
<dbReference type="GO" id="GO:0006260">
    <property type="term" value="P:DNA replication"/>
    <property type="evidence" value="ECO:0007669"/>
    <property type="project" value="UniProtKB-KW"/>
</dbReference>
<dbReference type="PANTHER" id="PTHR28605">
    <property type="entry name" value="CTF8, CHROMOSOME TRANSMISSION FIDELITY FACTOR 8 HOMOLOG (S. CEREVISIAE)"/>
    <property type="match status" value="1"/>
</dbReference>
<dbReference type="AlphaFoldDB" id="A0A9W8I8Z8"/>
<keyword evidence="2" id="KW-0235">DNA replication</keyword>
<keyword evidence="3" id="KW-0238">DNA-binding</keyword>
<evidence type="ECO:0000256" key="3">
    <source>
        <dbReference type="ARBA" id="ARBA00023125"/>
    </source>
</evidence>
<keyword evidence="8" id="KW-1185">Reference proteome</keyword>
<keyword evidence="5" id="KW-0131">Cell cycle</keyword>
<dbReference type="PANTHER" id="PTHR28605:SF1">
    <property type="entry name" value="CHROMOSOME TRANSMISSION FIDELITY FACTOR 8"/>
    <property type="match status" value="1"/>
</dbReference>
<sequence length="104" mass="11713">MSQIEIRYEKARLKEFCLLEAQGSLETDSPGGLRGQPQFAEIERQANGQVMMKIGVHRVQGTLVKLKKPLAVLKKHSTEDGTSYSIDAIVKEKFLFKLRPDVVL</sequence>
<evidence type="ECO:0000256" key="2">
    <source>
        <dbReference type="ARBA" id="ARBA00022705"/>
    </source>
</evidence>
<accession>A0A9W8I8Z8</accession>
<comment type="subcellular location">
    <subcellularLocation>
        <location evidence="1">Nucleus</location>
    </subcellularLocation>
</comment>
<dbReference type="OrthoDB" id="121932at2759"/>
<organism evidence="7 8">
    <name type="scientific">Coemansia brasiliensis</name>
    <dbReference type="NCBI Taxonomy" id="2650707"/>
    <lineage>
        <taxon>Eukaryota</taxon>
        <taxon>Fungi</taxon>
        <taxon>Fungi incertae sedis</taxon>
        <taxon>Zoopagomycota</taxon>
        <taxon>Kickxellomycotina</taxon>
        <taxon>Kickxellomycetes</taxon>
        <taxon>Kickxellales</taxon>
        <taxon>Kickxellaceae</taxon>
        <taxon>Coemansia</taxon>
    </lineage>
</organism>
<evidence type="ECO:0000256" key="4">
    <source>
        <dbReference type="ARBA" id="ARBA00023242"/>
    </source>
</evidence>
<dbReference type="Pfam" id="PF09696">
    <property type="entry name" value="Ctf8"/>
    <property type="match status" value="1"/>
</dbReference>
<keyword evidence="4" id="KW-0539">Nucleus</keyword>
<evidence type="ECO:0000256" key="5">
    <source>
        <dbReference type="ARBA" id="ARBA00023306"/>
    </source>
</evidence>
<protein>
    <recommendedName>
        <fullName evidence="9">Chromosome transmission fidelity protein 8</fullName>
    </recommendedName>
</protein>
<evidence type="ECO:0000256" key="6">
    <source>
        <dbReference type="ARBA" id="ARBA00038447"/>
    </source>
</evidence>
<dbReference type="GO" id="GO:0031390">
    <property type="term" value="C:Ctf18 RFC-like complex"/>
    <property type="evidence" value="ECO:0007669"/>
    <property type="project" value="InterPro"/>
</dbReference>
<evidence type="ECO:0000256" key="1">
    <source>
        <dbReference type="ARBA" id="ARBA00004123"/>
    </source>
</evidence>
<dbReference type="GO" id="GO:0007064">
    <property type="term" value="P:mitotic sister chromatid cohesion"/>
    <property type="evidence" value="ECO:0007669"/>
    <property type="project" value="InterPro"/>
</dbReference>